<dbReference type="STRING" id="1169540.A0A0G4ETD4"/>
<evidence type="ECO:0000313" key="4">
    <source>
        <dbReference type="Proteomes" id="UP000041254"/>
    </source>
</evidence>
<evidence type="ECO:0000256" key="2">
    <source>
        <dbReference type="SAM" id="MobiDB-lite"/>
    </source>
</evidence>
<feature type="compositionally biased region" description="Basic residues" evidence="2">
    <location>
        <begin position="95"/>
        <end position="104"/>
    </location>
</feature>
<organism evidence="3 4">
    <name type="scientific">Vitrella brassicaformis (strain CCMP3155)</name>
    <dbReference type="NCBI Taxonomy" id="1169540"/>
    <lineage>
        <taxon>Eukaryota</taxon>
        <taxon>Sar</taxon>
        <taxon>Alveolata</taxon>
        <taxon>Colpodellida</taxon>
        <taxon>Vitrellaceae</taxon>
        <taxon>Vitrella</taxon>
    </lineage>
</organism>
<feature type="compositionally biased region" description="Low complexity" evidence="2">
    <location>
        <begin position="454"/>
        <end position="469"/>
    </location>
</feature>
<dbReference type="PANTHER" id="PTHR22684">
    <property type="entry name" value="NULP1-RELATED"/>
    <property type="match status" value="1"/>
</dbReference>
<feature type="region of interest" description="Disordered" evidence="2">
    <location>
        <begin position="1"/>
        <end position="128"/>
    </location>
</feature>
<feature type="region of interest" description="Disordered" evidence="2">
    <location>
        <begin position="197"/>
        <end position="216"/>
    </location>
</feature>
<evidence type="ECO:0000313" key="3">
    <source>
        <dbReference type="EMBL" id="CEM00912.1"/>
    </source>
</evidence>
<feature type="compositionally biased region" description="Low complexity" evidence="2">
    <location>
        <begin position="142"/>
        <end position="161"/>
    </location>
</feature>
<reference evidence="3 4" key="1">
    <citation type="submission" date="2014-11" db="EMBL/GenBank/DDBJ databases">
        <authorList>
            <person name="Zhu J."/>
            <person name="Qi W."/>
            <person name="Song R."/>
        </authorList>
    </citation>
    <scope>NUCLEOTIDE SEQUENCE [LARGE SCALE GENOMIC DNA]</scope>
</reference>
<feature type="coiled-coil region" evidence="1">
    <location>
        <begin position="785"/>
        <end position="812"/>
    </location>
</feature>
<proteinExistence type="predicted"/>
<feature type="compositionally biased region" description="Acidic residues" evidence="2">
    <location>
        <begin position="56"/>
        <end position="79"/>
    </location>
</feature>
<dbReference type="AlphaFoldDB" id="A0A0G4ETD4"/>
<dbReference type="PhylomeDB" id="A0A0G4ETD4"/>
<dbReference type="Proteomes" id="UP000041254">
    <property type="component" value="Unassembled WGS sequence"/>
</dbReference>
<feature type="region of interest" description="Disordered" evidence="2">
    <location>
        <begin position="142"/>
        <end position="173"/>
    </location>
</feature>
<protein>
    <recommendedName>
        <fullName evidence="5">Transcription factor 25</fullName>
    </recommendedName>
</protein>
<dbReference type="OrthoDB" id="205993at2759"/>
<feature type="region of interest" description="Disordered" evidence="2">
    <location>
        <begin position="447"/>
        <end position="506"/>
    </location>
</feature>
<dbReference type="VEuPathDB" id="CryptoDB:Vbra_8053"/>
<gene>
    <name evidence="3" type="ORF">Vbra_8053</name>
</gene>
<accession>A0A0G4ETD4</accession>
<dbReference type="EMBL" id="CDMY01000302">
    <property type="protein sequence ID" value="CEM00912.1"/>
    <property type="molecule type" value="Genomic_DNA"/>
</dbReference>
<feature type="compositionally biased region" description="Acidic residues" evidence="2">
    <location>
        <begin position="846"/>
        <end position="855"/>
    </location>
</feature>
<feature type="compositionally biased region" description="Acidic residues" evidence="2">
    <location>
        <begin position="29"/>
        <end position="39"/>
    </location>
</feature>
<feature type="compositionally biased region" description="Basic residues" evidence="2">
    <location>
        <begin position="1"/>
        <end position="10"/>
    </location>
</feature>
<evidence type="ECO:0008006" key="5">
    <source>
        <dbReference type="Google" id="ProtNLM"/>
    </source>
</evidence>
<evidence type="ECO:0000256" key="1">
    <source>
        <dbReference type="SAM" id="Coils"/>
    </source>
</evidence>
<name>A0A0G4ETD4_VITBC</name>
<dbReference type="InterPro" id="IPR006994">
    <property type="entry name" value="TCF25/Rqc1"/>
</dbReference>
<feature type="compositionally biased region" description="Low complexity" evidence="2">
    <location>
        <begin position="197"/>
        <end position="207"/>
    </location>
</feature>
<feature type="compositionally biased region" description="Low complexity" evidence="2">
    <location>
        <begin position="477"/>
        <end position="486"/>
    </location>
</feature>
<dbReference type="GO" id="GO:1990112">
    <property type="term" value="C:RQC complex"/>
    <property type="evidence" value="ECO:0007669"/>
    <property type="project" value="TreeGrafter"/>
</dbReference>
<dbReference type="Pfam" id="PF04910">
    <property type="entry name" value="Tcf25"/>
    <property type="match status" value="1"/>
</dbReference>
<dbReference type="OMA" id="NINFNCY"/>
<feature type="region of interest" description="Disordered" evidence="2">
    <location>
        <begin position="838"/>
        <end position="868"/>
    </location>
</feature>
<feature type="compositionally biased region" description="Basic and acidic residues" evidence="2">
    <location>
        <begin position="856"/>
        <end position="868"/>
    </location>
</feature>
<keyword evidence="4" id="KW-1185">Reference proteome</keyword>
<keyword evidence="1" id="KW-0175">Coiled coil</keyword>
<dbReference type="InParanoid" id="A0A0G4ETD4"/>
<sequence length="868" mass="94839">MSSKQLKKLLRLREQQQQLVEEDHAGGEGDGDESGEDESTPVAQRPRSAFLMAMDDIADSDDPDAEEEPEQKEDGDDEPQAQALSESPPLPAASGKKKRKKKKQDKHDRNKQPSPSPSPSASPHTHAHTDEIDAAIEELDASATASASAEDAMAATTTATHTKQRQQQQPSCLSMEKAAFNPDNELKRIFGASVVARTQGADQQQQRGRARGRQRAHYSQVVQAKWRRMWLQTGEETWPPAREGLEMHMLGGQQQQHGEGGGGGEGGSAGVEFKLVANSRYQSVQEQFYECVETHDPNALVDLISREPFHVDALLQLSEIYRAQSENETAFDLCKRALYALEWGFHPKFSPFVTTPGSNLPQVRVSSALPESIPLYHALGSYMLGLGSQGVHRTALEVAKLLLAMDMAADRFHTLLHIDFYAIRSRSYAFLHRFAFSFIPQHVKHLQQGPRAPTPTLSSTSHTSSSPLPAAGPAPAPTAAAQPQPTDNTHAHLTSADGVADGAGGEGEGEGVVELCRLDWMLPNFAFSMAMAALMENTSGVDVSLVKSLTIDRIVAWPPTDLQAPYTPPQSASDDPSRPLVCLCRALLLFPSFLHEILDHTSAKAHNKVPGSAYVSKTWGDLLFARPFGDAKAAKWQHRTHGDVLQVMVACYVAKSGALWKAEQVQRVLHSCAGHLAFIYADLTDTAGELDAFRTSWCASRFAMDMARYRDLRPSEFAQRYTLPDFILQQRIPARRGQQNGMGDGERGNVSLDSNPVVVFLQTLLPWNQIDQTGLHAQPVNLPTMQTLLARLRDALARVSNAQQEQQQQQAAGDAAAAAGGGGVEIDAADAMQAHLAELARQYTEGEGEGEGDFDGEPRFDDELDQMH</sequence>
<dbReference type="PANTHER" id="PTHR22684:SF0">
    <property type="entry name" value="RIBOSOME QUALITY CONTROL COMPLEX SUBUNIT TCF25"/>
    <property type="match status" value="1"/>
</dbReference>